<organism evidence="2 3">
    <name type="scientific">Cedecea neteri</name>
    <dbReference type="NCBI Taxonomy" id="158822"/>
    <lineage>
        <taxon>Bacteria</taxon>
        <taxon>Pseudomonadati</taxon>
        <taxon>Pseudomonadota</taxon>
        <taxon>Gammaproteobacteria</taxon>
        <taxon>Enterobacterales</taxon>
        <taxon>Enterobacteriaceae</taxon>
        <taxon>Cedecea</taxon>
    </lineage>
</organism>
<dbReference type="Proteomes" id="UP000251197">
    <property type="component" value="Unassembled WGS sequence"/>
</dbReference>
<sequence length="85" mass="9798">MKNITKKDVFQIMLAFPCKEEQTIIADFLSSVDEKITLLHKQYDLLCQYKKSMMQKIFSQELWFKDDNGGNFSSVGRGGAKKNSL</sequence>
<feature type="domain" description="Type I restriction modification DNA specificity" evidence="1">
    <location>
        <begin position="2"/>
        <end position="43"/>
    </location>
</feature>
<dbReference type="EMBL" id="UAVU01000003">
    <property type="protein sequence ID" value="SQA99341.1"/>
    <property type="molecule type" value="Genomic_DNA"/>
</dbReference>
<proteinExistence type="predicted"/>
<dbReference type="GO" id="GO:0003677">
    <property type="term" value="F:DNA binding"/>
    <property type="evidence" value="ECO:0007669"/>
    <property type="project" value="InterPro"/>
</dbReference>
<evidence type="ECO:0000313" key="2">
    <source>
        <dbReference type="EMBL" id="SQA99341.1"/>
    </source>
</evidence>
<dbReference type="Gene3D" id="1.10.287.1120">
    <property type="entry name" value="Bipartite methylase S protein"/>
    <property type="match status" value="1"/>
</dbReference>
<accession>A0A2X2TBE8</accession>
<evidence type="ECO:0000313" key="3">
    <source>
        <dbReference type="Proteomes" id="UP000251197"/>
    </source>
</evidence>
<dbReference type="PANTHER" id="PTHR30408:SF12">
    <property type="entry name" value="TYPE I RESTRICTION ENZYME MJAVIII SPECIFICITY SUBUNIT"/>
    <property type="match status" value="1"/>
</dbReference>
<name>A0A2X2TBE8_9ENTR</name>
<dbReference type="SUPFAM" id="SSF116734">
    <property type="entry name" value="DNA methylase specificity domain"/>
    <property type="match status" value="1"/>
</dbReference>
<dbReference type="PANTHER" id="PTHR30408">
    <property type="entry name" value="TYPE-1 RESTRICTION ENZYME ECOKI SPECIFICITY PROTEIN"/>
    <property type="match status" value="1"/>
</dbReference>
<reference evidence="2 3" key="1">
    <citation type="submission" date="2018-06" db="EMBL/GenBank/DDBJ databases">
        <authorList>
            <consortium name="Pathogen Informatics"/>
            <person name="Doyle S."/>
        </authorList>
    </citation>
    <scope>NUCLEOTIDE SEQUENCE [LARGE SCALE GENOMIC DNA]</scope>
    <source>
        <strain evidence="2 3">NCTC12120</strain>
    </source>
</reference>
<dbReference type="AlphaFoldDB" id="A0A2X2TBE8"/>
<gene>
    <name evidence="2" type="ORF">NCTC12120_03259</name>
</gene>
<evidence type="ECO:0000259" key="1">
    <source>
        <dbReference type="Pfam" id="PF01420"/>
    </source>
</evidence>
<protein>
    <submittedName>
        <fullName evidence="2">Type I restriction modification DNA specificity domain</fullName>
    </submittedName>
</protein>
<dbReference type="Pfam" id="PF01420">
    <property type="entry name" value="Methylase_S"/>
    <property type="match status" value="1"/>
</dbReference>
<dbReference type="InterPro" id="IPR052021">
    <property type="entry name" value="Type-I_RS_S_subunit"/>
</dbReference>
<dbReference type="InterPro" id="IPR000055">
    <property type="entry name" value="Restrct_endonuc_typeI_TRD"/>
</dbReference>